<evidence type="ECO:0000313" key="2">
    <source>
        <dbReference type="Proteomes" id="UP000664132"/>
    </source>
</evidence>
<dbReference type="Proteomes" id="UP000664132">
    <property type="component" value="Unassembled WGS sequence"/>
</dbReference>
<keyword evidence="2" id="KW-1185">Reference proteome</keyword>
<proteinExistence type="predicted"/>
<organism evidence="1 2">
    <name type="scientific">Cadophora malorum</name>
    <dbReference type="NCBI Taxonomy" id="108018"/>
    <lineage>
        <taxon>Eukaryota</taxon>
        <taxon>Fungi</taxon>
        <taxon>Dikarya</taxon>
        <taxon>Ascomycota</taxon>
        <taxon>Pezizomycotina</taxon>
        <taxon>Leotiomycetes</taxon>
        <taxon>Helotiales</taxon>
        <taxon>Ploettnerulaceae</taxon>
        <taxon>Cadophora</taxon>
    </lineage>
</organism>
<evidence type="ECO:0000313" key="1">
    <source>
        <dbReference type="EMBL" id="KAG4413029.1"/>
    </source>
</evidence>
<protein>
    <submittedName>
        <fullName evidence="1">Uncharacterized protein</fullName>
    </submittedName>
</protein>
<comment type="caution">
    <text evidence="1">The sequence shown here is derived from an EMBL/GenBank/DDBJ whole genome shotgun (WGS) entry which is preliminary data.</text>
</comment>
<reference evidence="1" key="1">
    <citation type="submission" date="2021-02" db="EMBL/GenBank/DDBJ databases">
        <title>Genome sequence Cadophora malorum strain M34.</title>
        <authorList>
            <person name="Stefanovic E."/>
            <person name="Vu D."/>
            <person name="Scully C."/>
            <person name="Dijksterhuis J."/>
            <person name="Roader J."/>
            <person name="Houbraken J."/>
        </authorList>
    </citation>
    <scope>NUCLEOTIDE SEQUENCE</scope>
    <source>
        <strain evidence="1">M34</strain>
    </source>
</reference>
<sequence length="226" mass="26417">MYLLLEGNFNLQRDEPMIITESEPQPDENESVPETSESDPEMYSEAMESRVAVYDIVISFAEYHADYYDPSGNFDGNKAVSVFRSSSIEIRHFIDNPRQGRLFKELGTRYRAYFHLGPYKAVFSCEPALAGNTLSNFKLLGRNRKMKEDYQEDSLSFFFQEGLKDWRGRMYLGFRLTDWESKHMNVTSGWANFKDDVSRVALTQVEMKRLERNQRLQMGFEDRNGT</sequence>
<gene>
    <name evidence="1" type="ORF">IFR04_013837</name>
</gene>
<name>A0A8H7T0N3_9HELO</name>
<dbReference type="AlphaFoldDB" id="A0A8H7T0N3"/>
<accession>A0A8H7T0N3</accession>
<dbReference type="EMBL" id="JAFJYH010000337">
    <property type="protein sequence ID" value="KAG4413029.1"/>
    <property type="molecule type" value="Genomic_DNA"/>
</dbReference>